<dbReference type="RefSeq" id="WP_216941797.1">
    <property type="nucleotide sequence ID" value="NZ_CP077062.1"/>
</dbReference>
<organism evidence="1 2">
    <name type="scientific">Nocardioides panacis</name>
    <dbReference type="NCBI Taxonomy" id="2849501"/>
    <lineage>
        <taxon>Bacteria</taxon>
        <taxon>Bacillati</taxon>
        <taxon>Actinomycetota</taxon>
        <taxon>Actinomycetes</taxon>
        <taxon>Propionibacteriales</taxon>
        <taxon>Nocardioidaceae</taxon>
        <taxon>Nocardioides</taxon>
    </lineage>
</organism>
<name>A0A975Y1X0_9ACTN</name>
<reference evidence="1" key="1">
    <citation type="submission" date="2021-06" db="EMBL/GenBank/DDBJ databases">
        <title>Complete genome sequence of Nocardioides sp. G188.</title>
        <authorList>
            <person name="Im W.-T."/>
        </authorList>
    </citation>
    <scope>NUCLEOTIDE SEQUENCE</scope>
    <source>
        <strain evidence="1">G188</strain>
    </source>
</reference>
<keyword evidence="2" id="KW-1185">Reference proteome</keyword>
<dbReference type="EMBL" id="CP077062">
    <property type="protein sequence ID" value="QWZ09951.1"/>
    <property type="molecule type" value="Genomic_DNA"/>
</dbReference>
<evidence type="ECO:0000313" key="2">
    <source>
        <dbReference type="Proteomes" id="UP000683575"/>
    </source>
</evidence>
<gene>
    <name evidence="1" type="ORF">KRR39_09600</name>
</gene>
<protein>
    <submittedName>
        <fullName evidence="1">Uncharacterized protein</fullName>
    </submittedName>
</protein>
<dbReference type="KEGG" id="nps:KRR39_09600"/>
<dbReference type="Proteomes" id="UP000683575">
    <property type="component" value="Chromosome"/>
</dbReference>
<proteinExistence type="predicted"/>
<dbReference type="AlphaFoldDB" id="A0A975Y1X0"/>
<sequence length="61" mass="7410">MSTYIDPSTALALARQARDEHLRRAERHRQSRLVRDHGVPAGRPRRHRRWHLEWRRTLLAH</sequence>
<evidence type="ECO:0000313" key="1">
    <source>
        <dbReference type="EMBL" id="QWZ09951.1"/>
    </source>
</evidence>
<accession>A0A975Y1X0</accession>